<dbReference type="OrthoDB" id="9840725at2"/>
<organism evidence="1 2">
    <name type="scientific">Anaerocolumna jejuensis DSM 15929</name>
    <dbReference type="NCBI Taxonomy" id="1121322"/>
    <lineage>
        <taxon>Bacteria</taxon>
        <taxon>Bacillati</taxon>
        <taxon>Bacillota</taxon>
        <taxon>Clostridia</taxon>
        <taxon>Lachnospirales</taxon>
        <taxon>Lachnospiraceae</taxon>
        <taxon>Anaerocolumna</taxon>
    </lineage>
</organism>
<name>A0A1M6UL31_9FIRM</name>
<gene>
    <name evidence="1" type="ORF">SAMN02745136_03139</name>
</gene>
<dbReference type="AlphaFoldDB" id="A0A1M6UL31"/>
<evidence type="ECO:0000313" key="1">
    <source>
        <dbReference type="EMBL" id="SHK69901.1"/>
    </source>
</evidence>
<dbReference type="Proteomes" id="UP000184386">
    <property type="component" value="Unassembled WGS sequence"/>
</dbReference>
<dbReference type="EMBL" id="FRAC01000015">
    <property type="protein sequence ID" value="SHK69901.1"/>
    <property type="molecule type" value="Genomic_DNA"/>
</dbReference>
<reference evidence="1 2" key="1">
    <citation type="submission" date="2016-11" db="EMBL/GenBank/DDBJ databases">
        <authorList>
            <person name="Jaros S."/>
            <person name="Januszkiewicz K."/>
            <person name="Wedrychowicz H."/>
        </authorList>
    </citation>
    <scope>NUCLEOTIDE SEQUENCE [LARGE SCALE GENOMIC DNA]</scope>
    <source>
        <strain evidence="1 2">DSM 15929</strain>
    </source>
</reference>
<proteinExistence type="predicted"/>
<accession>A0A1M6UL31</accession>
<sequence length="106" mass="12271">MDNTVIKMNYLDLVRDSMCEYIMGNFYKQLTYEVINAFYINDKVIIHTCNGHNIIENGLEPSENIIKRMKEIGGNDILKDNALSLHIGDWELTALNDENAVYITQR</sequence>
<dbReference type="RefSeq" id="WP_073277579.1">
    <property type="nucleotide sequence ID" value="NZ_FRAC01000015.1"/>
</dbReference>
<keyword evidence="2" id="KW-1185">Reference proteome</keyword>
<evidence type="ECO:0000313" key="2">
    <source>
        <dbReference type="Proteomes" id="UP000184386"/>
    </source>
</evidence>
<protein>
    <submittedName>
        <fullName evidence="1">Uncharacterized protein</fullName>
    </submittedName>
</protein>